<reference evidence="1 2" key="1">
    <citation type="journal article" date="2019" name="PLoS ONE">
        <title>Comparative genome analysis indicates high evolutionary potential of pathogenicity genes in Colletotrichum tanaceti.</title>
        <authorList>
            <person name="Lelwala R.V."/>
            <person name="Korhonen P.K."/>
            <person name="Young N.D."/>
            <person name="Scott J.B."/>
            <person name="Ades P.A."/>
            <person name="Gasser R.B."/>
            <person name="Taylor P.W.J."/>
        </authorList>
    </citation>
    <scope>NUCLEOTIDE SEQUENCE [LARGE SCALE GENOMIC DNA]</scope>
    <source>
        <strain evidence="1">BRIP57314</strain>
    </source>
</reference>
<sequence>MGNPSIGLGGPSSREPAHFRVYVSAADRAKPLLIGAYACFIDGLGWRFTGLTYNDESKADGPRTKLNFYSVARLPDSAGVMRSDTATGMAWLEIANSHLVTPVTVHEFGRGPLACTTTSRHGCTRAGPVSDTFLTSPLCAAARSANGQATPSTSNTNVVKITTIGQLTSRLVVRNIGSGALRHVELVNGAESVSATGGEEASLVVVNTLANLVMFDPFAFSAEVNARVDYSFTFSGATA</sequence>
<name>A0A4U6XHP7_9PEZI</name>
<dbReference type="Proteomes" id="UP000310108">
    <property type="component" value="Unassembled WGS sequence"/>
</dbReference>
<protein>
    <submittedName>
        <fullName evidence="1">Uncharacterized protein</fullName>
    </submittedName>
</protein>
<evidence type="ECO:0000313" key="2">
    <source>
        <dbReference type="Proteomes" id="UP000310108"/>
    </source>
</evidence>
<keyword evidence="2" id="KW-1185">Reference proteome</keyword>
<comment type="caution">
    <text evidence="1">The sequence shown here is derived from an EMBL/GenBank/DDBJ whole genome shotgun (WGS) entry which is preliminary data.</text>
</comment>
<gene>
    <name evidence="1" type="ORF">CTA1_11983</name>
</gene>
<evidence type="ECO:0000313" key="1">
    <source>
        <dbReference type="EMBL" id="TKW55164.1"/>
    </source>
</evidence>
<proteinExistence type="predicted"/>
<dbReference type="EMBL" id="PJEX01000109">
    <property type="protein sequence ID" value="TKW55164.1"/>
    <property type="molecule type" value="Genomic_DNA"/>
</dbReference>
<accession>A0A4U6XHP7</accession>
<dbReference type="AlphaFoldDB" id="A0A4U6XHP7"/>
<organism evidence="1 2">
    <name type="scientific">Colletotrichum tanaceti</name>
    <dbReference type="NCBI Taxonomy" id="1306861"/>
    <lineage>
        <taxon>Eukaryota</taxon>
        <taxon>Fungi</taxon>
        <taxon>Dikarya</taxon>
        <taxon>Ascomycota</taxon>
        <taxon>Pezizomycotina</taxon>
        <taxon>Sordariomycetes</taxon>
        <taxon>Hypocreomycetidae</taxon>
        <taxon>Glomerellales</taxon>
        <taxon>Glomerellaceae</taxon>
        <taxon>Colletotrichum</taxon>
        <taxon>Colletotrichum destructivum species complex</taxon>
    </lineage>
</organism>